<dbReference type="GO" id="GO:0004222">
    <property type="term" value="F:metalloendopeptidase activity"/>
    <property type="evidence" value="ECO:0007669"/>
    <property type="project" value="InterPro"/>
</dbReference>
<evidence type="ECO:0000313" key="12">
    <source>
        <dbReference type="EMBL" id="EQD34287.1"/>
    </source>
</evidence>
<proteinExistence type="predicted"/>
<evidence type="ECO:0000256" key="9">
    <source>
        <dbReference type="ARBA" id="ARBA00023136"/>
    </source>
</evidence>
<keyword evidence="3" id="KW-0645">Protease</keyword>
<dbReference type="InterPro" id="IPR036034">
    <property type="entry name" value="PDZ_sf"/>
</dbReference>
<dbReference type="PROSITE" id="PS50106">
    <property type="entry name" value="PDZ"/>
    <property type="match status" value="1"/>
</dbReference>
<reference evidence="12" key="2">
    <citation type="journal article" date="2014" name="ISME J.">
        <title>Microbial stratification in low pH oxic and suboxic macroscopic growths along an acid mine drainage.</title>
        <authorList>
            <person name="Mendez-Garcia C."/>
            <person name="Mesa V."/>
            <person name="Sprenger R.R."/>
            <person name="Richter M."/>
            <person name="Diez M.S."/>
            <person name="Solano J."/>
            <person name="Bargiela R."/>
            <person name="Golyshina O.V."/>
            <person name="Manteca A."/>
            <person name="Ramos J.L."/>
            <person name="Gallego J.R."/>
            <person name="Llorente I."/>
            <person name="Martins Dos Santos V.A."/>
            <person name="Jensen O.N."/>
            <person name="Pelaez A.I."/>
            <person name="Sanchez J."/>
            <person name="Ferrer M."/>
        </authorList>
    </citation>
    <scope>NUCLEOTIDE SEQUENCE</scope>
</reference>
<comment type="subcellular location">
    <subcellularLocation>
        <location evidence="2">Membrane</location>
        <topology evidence="2">Multi-pass membrane protein</topology>
    </subcellularLocation>
</comment>
<dbReference type="Pfam" id="PF17820">
    <property type="entry name" value="PDZ_6"/>
    <property type="match status" value="1"/>
</dbReference>
<comment type="caution">
    <text evidence="12">The sequence shown here is derived from an EMBL/GenBank/DDBJ whole genome shotgun (WGS) entry which is preliminary data.</text>
</comment>
<dbReference type="SUPFAM" id="SSF50156">
    <property type="entry name" value="PDZ domain-like"/>
    <property type="match status" value="2"/>
</dbReference>
<evidence type="ECO:0000256" key="10">
    <source>
        <dbReference type="SAM" id="Phobius"/>
    </source>
</evidence>
<dbReference type="InterPro" id="IPR008915">
    <property type="entry name" value="Peptidase_M50"/>
</dbReference>
<keyword evidence="4 10" id="KW-0812">Transmembrane</keyword>
<evidence type="ECO:0000256" key="2">
    <source>
        <dbReference type="ARBA" id="ARBA00004141"/>
    </source>
</evidence>
<evidence type="ECO:0000256" key="8">
    <source>
        <dbReference type="ARBA" id="ARBA00023049"/>
    </source>
</evidence>
<feature type="transmembrane region" description="Helical" evidence="10">
    <location>
        <begin position="429"/>
        <end position="448"/>
    </location>
</feature>
<dbReference type="InterPro" id="IPR001478">
    <property type="entry name" value="PDZ"/>
</dbReference>
<dbReference type="Gene3D" id="2.30.42.10">
    <property type="match status" value="2"/>
</dbReference>
<keyword evidence="6" id="KW-0862">Zinc</keyword>
<protein>
    <submittedName>
        <fullName evidence="12">Zinc metallopeptidase RseP</fullName>
    </submittedName>
</protein>
<comment type="cofactor">
    <cofactor evidence="1">
        <name>Zn(2+)</name>
        <dbReference type="ChEBI" id="CHEBI:29105"/>
    </cofactor>
</comment>
<accession>T0YR49</accession>
<organism evidence="12">
    <name type="scientific">mine drainage metagenome</name>
    <dbReference type="NCBI Taxonomy" id="410659"/>
    <lineage>
        <taxon>unclassified sequences</taxon>
        <taxon>metagenomes</taxon>
        <taxon>ecological metagenomes</taxon>
    </lineage>
</organism>
<evidence type="ECO:0000259" key="11">
    <source>
        <dbReference type="PROSITE" id="PS50106"/>
    </source>
</evidence>
<name>T0YR49_9ZZZZ</name>
<evidence type="ECO:0000256" key="1">
    <source>
        <dbReference type="ARBA" id="ARBA00001947"/>
    </source>
</evidence>
<dbReference type="InterPro" id="IPR041489">
    <property type="entry name" value="PDZ_6"/>
</dbReference>
<dbReference type="CDD" id="cd06163">
    <property type="entry name" value="S2P-M50_PDZ_RseP-like"/>
    <property type="match status" value="1"/>
</dbReference>
<feature type="transmembrane region" description="Helical" evidence="10">
    <location>
        <begin position="102"/>
        <end position="127"/>
    </location>
</feature>
<sequence>MTVVIAILSFVVAIGILITVHEFGHFWMARRFHVRVLRFSLGFGPPFWHRRFGTVRGDPWELALAPIPLGGYVKMLDGREGPIPAGEETHAFDHQSISKRSLIVLAGPLTNLIFAVLALAVVFGVGFPTVRPILGRVPPGSYAARAHLHSGDVILAVNGHASANWGAVALDLVGGLMHSHVIRIRYQSRKGSVRTSFMHIQNRRSFTVPGHLLKRLGLKPGIPAFPAVIRKVLPNSPAASAGVEPGDRILSIAGLKVSDFHQLARYIAHHANARVQLVWQRQGRIFDRLLILGVHQVQGHRVGFLGVEAALPKNFEKRFVVQIRDSPLHALVHAFHYTVRVSLLTLSLLYHMLIGQASLRNISGPIRIAQYAGATAQSGWISFLSFLAIVSISLGLFNLLPIPILDGGHLLYYVIEVLRRKPLSARAEWIGQQIGISLLVLVMGLAFYNDLAHLF</sequence>
<dbReference type="GO" id="GO:0016020">
    <property type="term" value="C:membrane"/>
    <property type="evidence" value="ECO:0007669"/>
    <property type="project" value="UniProtKB-SubCell"/>
</dbReference>
<keyword evidence="9 10" id="KW-0472">Membrane</keyword>
<keyword evidence="7 10" id="KW-1133">Transmembrane helix</keyword>
<gene>
    <name evidence="12" type="ORF">B1B_17282</name>
</gene>
<dbReference type="PANTHER" id="PTHR42837">
    <property type="entry name" value="REGULATOR OF SIGMA-E PROTEASE RSEP"/>
    <property type="match status" value="1"/>
</dbReference>
<reference evidence="12" key="1">
    <citation type="submission" date="2013-08" db="EMBL/GenBank/DDBJ databases">
        <authorList>
            <person name="Mendez C."/>
            <person name="Richter M."/>
            <person name="Ferrer M."/>
            <person name="Sanchez J."/>
        </authorList>
    </citation>
    <scope>NUCLEOTIDE SEQUENCE</scope>
</reference>
<evidence type="ECO:0000256" key="7">
    <source>
        <dbReference type="ARBA" id="ARBA00022989"/>
    </source>
</evidence>
<feature type="transmembrane region" description="Helical" evidence="10">
    <location>
        <begin position="6"/>
        <end position="28"/>
    </location>
</feature>
<dbReference type="GO" id="GO:0006508">
    <property type="term" value="P:proteolysis"/>
    <property type="evidence" value="ECO:0007669"/>
    <property type="project" value="UniProtKB-KW"/>
</dbReference>
<keyword evidence="8" id="KW-0482">Metalloprotease</keyword>
<dbReference type="AlphaFoldDB" id="T0YR49"/>
<dbReference type="Pfam" id="PF02163">
    <property type="entry name" value="Peptidase_M50"/>
    <property type="match status" value="1"/>
</dbReference>
<dbReference type="InterPro" id="IPR004387">
    <property type="entry name" value="Pept_M50_Zn"/>
</dbReference>
<dbReference type="CDD" id="cd23081">
    <property type="entry name" value="cpPDZ_EcRseP-like"/>
    <property type="match status" value="1"/>
</dbReference>
<dbReference type="SMART" id="SM00228">
    <property type="entry name" value="PDZ"/>
    <property type="match status" value="2"/>
</dbReference>
<evidence type="ECO:0000256" key="5">
    <source>
        <dbReference type="ARBA" id="ARBA00022801"/>
    </source>
</evidence>
<evidence type="ECO:0000256" key="3">
    <source>
        <dbReference type="ARBA" id="ARBA00022670"/>
    </source>
</evidence>
<dbReference type="PANTHER" id="PTHR42837:SF2">
    <property type="entry name" value="MEMBRANE METALLOPROTEASE ARASP2, CHLOROPLASTIC-RELATED"/>
    <property type="match status" value="1"/>
</dbReference>
<evidence type="ECO:0000256" key="6">
    <source>
        <dbReference type="ARBA" id="ARBA00022833"/>
    </source>
</evidence>
<feature type="domain" description="PDZ" evidence="11">
    <location>
        <begin position="228"/>
        <end position="283"/>
    </location>
</feature>
<evidence type="ECO:0000256" key="4">
    <source>
        <dbReference type="ARBA" id="ARBA00022692"/>
    </source>
</evidence>
<dbReference type="NCBIfam" id="TIGR00054">
    <property type="entry name" value="RIP metalloprotease RseP"/>
    <property type="match status" value="1"/>
</dbReference>
<dbReference type="EMBL" id="AUZY01011541">
    <property type="protein sequence ID" value="EQD34287.1"/>
    <property type="molecule type" value="Genomic_DNA"/>
</dbReference>
<feature type="transmembrane region" description="Helical" evidence="10">
    <location>
        <begin position="380"/>
        <end position="400"/>
    </location>
</feature>
<keyword evidence="5" id="KW-0378">Hydrolase</keyword>